<accession>A0A0D8B946</accession>
<sequence length="103" mass="11306">MKEKPEDRLVDRVGLGVLAAQFPDALVDRVVTETGRREKRTRDLPAALMVRYVVALALFPSDGYDEVMRQVKVADDWLADSAGPVKVPATTAITKARDRLGVA</sequence>
<dbReference type="EMBL" id="JYFN01000059">
    <property type="protein sequence ID" value="KJE20454.1"/>
    <property type="molecule type" value="Genomic_DNA"/>
</dbReference>
<evidence type="ECO:0000313" key="3">
    <source>
        <dbReference type="Proteomes" id="UP000032545"/>
    </source>
</evidence>
<dbReference type="AlphaFoldDB" id="A0A0D8B946"/>
<dbReference type="InterPro" id="IPR024473">
    <property type="entry name" value="Transposases_IS4_N"/>
</dbReference>
<feature type="domain" description="Transposase IS4 N-terminal" evidence="1">
    <location>
        <begin position="14"/>
        <end position="102"/>
    </location>
</feature>
<reference evidence="2 3" key="2">
    <citation type="journal article" date="2016" name="Genome Announc.">
        <title>Permanent Draft Genome Sequences for Two Variants of Frankia sp. Strain CpI1, the First Frankia Strain Isolated from Root Nodules of Comptonia peregrina.</title>
        <authorList>
            <person name="Oshone R."/>
            <person name="Hurst S.G.IV."/>
            <person name="Abebe-Akele F."/>
            <person name="Simpson S."/>
            <person name="Morris K."/>
            <person name="Thomas W.K."/>
            <person name="Tisa L.S."/>
        </authorList>
    </citation>
    <scope>NUCLEOTIDE SEQUENCE [LARGE SCALE GENOMIC DNA]</scope>
    <source>
        <strain evidence="3">CpI1-S</strain>
    </source>
</reference>
<reference evidence="3" key="1">
    <citation type="submission" date="2015-02" db="EMBL/GenBank/DDBJ databases">
        <title>Draft Genome of Frankia sp. CpI1-S.</title>
        <authorList>
            <person name="Oshone R.T."/>
            <person name="Ngom M."/>
            <person name="Ghodhbane-Gtari F."/>
            <person name="Gtari M."/>
            <person name="Morris K."/>
            <person name="Thomas K."/>
            <person name="Sen A."/>
            <person name="Tisa L.S."/>
        </authorList>
    </citation>
    <scope>NUCLEOTIDE SEQUENCE [LARGE SCALE GENOMIC DNA]</scope>
    <source>
        <strain evidence="3">CpI1-S</strain>
    </source>
</reference>
<name>A0A0D8B946_9ACTN</name>
<evidence type="ECO:0000313" key="2">
    <source>
        <dbReference type="EMBL" id="KJE20454.1"/>
    </source>
</evidence>
<keyword evidence="3" id="KW-1185">Reference proteome</keyword>
<gene>
    <name evidence="2" type="ORF">FF36_05206</name>
</gene>
<dbReference type="Pfam" id="PF13006">
    <property type="entry name" value="Nterm_IS4"/>
    <property type="match status" value="1"/>
</dbReference>
<dbReference type="Proteomes" id="UP000032545">
    <property type="component" value="Unassembled WGS sequence"/>
</dbReference>
<protein>
    <submittedName>
        <fullName evidence="2">Insertion element 4 transposase N-terminal</fullName>
    </submittedName>
</protein>
<evidence type="ECO:0000259" key="1">
    <source>
        <dbReference type="Pfam" id="PF13006"/>
    </source>
</evidence>
<organism evidence="2 3">
    <name type="scientific">Frankia torreyi</name>
    <dbReference type="NCBI Taxonomy" id="1856"/>
    <lineage>
        <taxon>Bacteria</taxon>
        <taxon>Bacillati</taxon>
        <taxon>Actinomycetota</taxon>
        <taxon>Actinomycetes</taxon>
        <taxon>Frankiales</taxon>
        <taxon>Frankiaceae</taxon>
        <taxon>Frankia</taxon>
    </lineage>
</organism>
<comment type="caution">
    <text evidence="2">The sequence shown here is derived from an EMBL/GenBank/DDBJ whole genome shotgun (WGS) entry which is preliminary data.</text>
</comment>
<feature type="non-terminal residue" evidence="2">
    <location>
        <position position="103"/>
    </location>
</feature>
<proteinExistence type="predicted"/>